<dbReference type="EMBL" id="CAMAPC010000008">
    <property type="protein sequence ID" value="CAH9059299.1"/>
    <property type="molecule type" value="Genomic_DNA"/>
</dbReference>
<proteinExistence type="inferred from homology"/>
<dbReference type="GO" id="GO:0008713">
    <property type="term" value="F:ADP-heptose-lipopolysaccharide heptosyltransferase activity"/>
    <property type="evidence" value="ECO:0007669"/>
    <property type="project" value="TreeGrafter"/>
</dbReference>
<evidence type="ECO:0000256" key="2">
    <source>
        <dbReference type="ARBA" id="ARBA00022679"/>
    </source>
</evidence>
<dbReference type="EMBL" id="CAMAPD010000027">
    <property type="protein sequence ID" value="CAH9067777.1"/>
    <property type="molecule type" value="Genomic_DNA"/>
</dbReference>
<gene>
    <name evidence="4" type="ORF">PSECIP111854_02378</name>
    <name evidence="5" type="ORF">PSECIP111951_03893</name>
</gene>
<dbReference type="InterPro" id="IPR051199">
    <property type="entry name" value="LPS_LOS_Heptosyltrfase"/>
</dbReference>
<evidence type="ECO:0008006" key="8">
    <source>
        <dbReference type="Google" id="ProtNLM"/>
    </source>
</evidence>
<dbReference type="PANTHER" id="PTHR30160">
    <property type="entry name" value="TETRAACYLDISACCHARIDE 4'-KINASE-RELATED"/>
    <property type="match status" value="1"/>
</dbReference>
<dbReference type="Proteomes" id="UP001152485">
    <property type="component" value="Unassembled WGS sequence"/>
</dbReference>
<evidence type="ECO:0000256" key="1">
    <source>
        <dbReference type="ARBA" id="ARBA00022676"/>
    </source>
</evidence>
<name>A0A9W4QZ93_9GAMM</name>
<evidence type="ECO:0000313" key="6">
    <source>
        <dbReference type="Proteomes" id="UP001152467"/>
    </source>
</evidence>
<dbReference type="Gene3D" id="3.40.50.2000">
    <property type="entry name" value="Glycogen Phosphorylase B"/>
    <property type="match status" value="2"/>
</dbReference>
<comment type="similarity">
    <text evidence="3">Belongs to the glycosyltransferase 9 family.</text>
</comment>
<accession>A0A9W4QZ93</accession>
<dbReference type="FunFam" id="3.40.50.2000:FF:000023">
    <property type="entry name" value="ADP-heptose--LPS heptosyltransferase II"/>
    <property type="match status" value="1"/>
</dbReference>
<organism evidence="4 6">
    <name type="scientific">Pseudoalteromonas holothuriae</name>
    <dbReference type="NCBI Taxonomy" id="2963714"/>
    <lineage>
        <taxon>Bacteria</taxon>
        <taxon>Pseudomonadati</taxon>
        <taxon>Pseudomonadota</taxon>
        <taxon>Gammaproteobacteria</taxon>
        <taxon>Alteromonadales</taxon>
        <taxon>Pseudoalteromonadaceae</taxon>
        <taxon>Pseudoalteromonas</taxon>
    </lineage>
</organism>
<dbReference type="Proteomes" id="UP001152467">
    <property type="component" value="Unassembled WGS sequence"/>
</dbReference>
<dbReference type="InterPro" id="IPR002201">
    <property type="entry name" value="Glyco_trans_9"/>
</dbReference>
<evidence type="ECO:0000313" key="7">
    <source>
        <dbReference type="Proteomes" id="UP001152485"/>
    </source>
</evidence>
<keyword evidence="6" id="KW-1185">Reference proteome</keyword>
<sequence length="348" mass="38678">MSQAPRSICILRLSAIGDVCHAVAVVQAIQSQYPEASITWVIGKVEAMLLAELPGVEFVIFDKKQGKAAYQSLKQTFKSRKFDVLLHMQVAFRANWAARCIPAKIKIGFDKGRSKELHSLFVKQRIKAQTEPHVLEGFQNFARAIGVQCDTPSWQMPITVQHEQQAQMLLADCNDRVFVISPAASKAERNWLAQRYAQLAEHAAARGFSVVITGGPTAMEEDLAKQIIAHAQCNIINLVGKTQLKVLLGVLKQASLVLAPDTGPAHMAVTVNTPVIGLYAHSNPKRTGPYLYQDYVVEVYHKNLLEQRGKTAQQLPWGMRVKGSNLMQQITVKQVVEMFDRVVEAEKL</sequence>
<dbReference type="CDD" id="cd03789">
    <property type="entry name" value="GT9_LPS_heptosyltransferase"/>
    <property type="match status" value="1"/>
</dbReference>
<evidence type="ECO:0000256" key="3">
    <source>
        <dbReference type="ARBA" id="ARBA00043995"/>
    </source>
</evidence>
<dbReference type="Pfam" id="PF01075">
    <property type="entry name" value="Glyco_transf_9"/>
    <property type="match status" value="1"/>
</dbReference>
<dbReference type="AlphaFoldDB" id="A0A9W4QZ93"/>
<protein>
    <recommendedName>
        <fullName evidence="8">ADP-heptose--LPS heptosyltransferase I</fullName>
    </recommendedName>
</protein>
<keyword evidence="1" id="KW-0328">Glycosyltransferase</keyword>
<dbReference type="GO" id="GO:0005829">
    <property type="term" value="C:cytosol"/>
    <property type="evidence" value="ECO:0007669"/>
    <property type="project" value="TreeGrafter"/>
</dbReference>
<evidence type="ECO:0000313" key="5">
    <source>
        <dbReference type="EMBL" id="CAH9067777.1"/>
    </source>
</evidence>
<comment type="caution">
    <text evidence="4">The sequence shown here is derived from an EMBL/GenBank/DDBJ whole genome shotgun (WGS) entry which is preliminary data.</text>
</comment>
<dbReference type="RefSeq" id="WP_261595216.1">
    <property type="nucleotide sequence ID" value="NZ_CAMAPC010000008.1"/>
</dbReference>
<dbReference type="SUPFAM" id="SSF53756">
    <property type="entry name" value="UDP-Glycosyltransferase/glycogen phosphorylase"/>
    <property type="match status" value="1"/>
</dbReference>
<evidence type="ECO:0000313" key="4">
    <source>
        <dbReference type="EMBL" id="CAH9059299.1"/>
    </source>
</evidence>
<reference evidence="4 7" key="1">
    <citation type="submission" date="2022-07" db="EMBL/GenBank/DDBJ databases">
        <authorList>
            <person name="Criscuolo A."/>
        </authorList>
    </citation>
    <scope>NUCLEOTIDE SEQUENCE</scope>
    <source>
        <strain evidence="7">CIP 111951</strain>
        <strain evidence="4">CIP111854</strain>
        <strain evidence="5">CIP111951</strain>
    </source>
</reference>
<dbReference type="GO" id="GO:0009244">
    <property type="term" value="P:lipopolysaccharide core region biosynthetic process"/>
    <property type="evidence" value="ECO:0007669"/>
    <property type="project" value="TreeGrafter"/>
</dbReference>
<dbReference type="PANTHER" id="PTHR30160:SF21">
    <property type="entry name" value="LIPOPOLYSACCHARIDE CORE HEPTOSYLTRANSFERASE OPSX"/>
    <property type="match status" value="1"/>
</dbReference>
<keyword evidence="2" id="KW-0808">Transferase</keyword>